<dbReference type="GO" id="GO:0009103">
    <property type="term" value="P:lipopolysaccharide biosynthetic process"/>
    <property type="evidence" value="ECO:0007669"/>
    <property type="project" value="UniProtKB-ARBA"/>
</dbReference>
<feature type="transmembrane region" description="Helical" evidence="8">
    <location>
        <begin position="436"/>
        <end position="454"/>
    </location>
</feature>
<dbReference type="eggNOG" id="COG1807">
    <property type="taxonomic scope" value="Bacteria"/>
</dbReference>
<dbReference type="InterPro" id="IPR038731">
    <property type="entry name" value="RgtA/B/C-like"/>
</dbReference>
<evidence type="ECO:0000256" key="7">
    <source>
        <dbReference type="ARBA" id="ARBA00023136"/>
    </source>
</evidence>
<feature type="transmembrane region" description="Helical" evidence="8">
    <location>
        <begin position="93"/>
        <end position="114"/>
    </location>
</feature>
<evidence type="ECO:0000256" key="6">
    <source>
        <dbReference type="ARBA" id="ARBA00022989"/>
    </source>
</evidence>
<keyword evidence="3" id="KW-0328">Glycosyltransferase</keyword>
<reference evidence="10 11" key="1">
    <citation type="submission" date="2009-06" db="EMBL/GenBank/DDBJ databases">
        <title>Complete sequence of Desulfovibrio salexigens DSM 2638.</title>
        <authorList>
            <consortium name="US DOE Joint Genome Institute"/>
            <person name="Lucas S."/>
            <person name="Copeland A."/>
            <person name="Lapidus A."/>
            <person name="Glavina del Rio T."/>
            <person name="Tice H."/>
            <person name="Bruce D."/>
            <person name="Goodwin L."/>
            <person name="Pitluck S."/>
            <person name="Munk A.C."/>
            <person name="Brettin T."/>
            <person name="Detter J.C."/>
            <person name="Han C."/>
            <person name="Tapia R."/>
            <person name="Larimer F."/>
            <person name="Land M."/>
            <person name="Hauser L."/>
            <person name="Kyrpides N."/>
            <person name="Anderson I."/>
            <person name="Wall J.D."/>
            <person name="Arkin A.P."/>
            <person name="Dehal P."/>
            <person name="Chivian D."/>
            <person name="Giles B."/>
            <person name="Hazen T.C."/>
        </authorList>
    </citation>
    <scope>NUCLEOTIDE SEQUENCE [LARGE SCALE GENOMIC DNA]</scope>
    <source>
        <strain evidence="11">ATCC 14822 / DSM 2638 / NCIMB 8403 / VKM B-1763</strain>
    </source>
</reference>
<accession>C6BZ51</accession>
<feature type="transmembrane region" description="Helical" evidence="8">
    <location>
        <begin position="6"/>
        <end position="26"/>
    </location>
</feature>
<dbReference type="GO" id="GO:0016763">
    <property type="term" value="F:pentosyltransferase activity"/>
    <property type="evidence" value="ECO:0007669"/>
    <property type="project" value="TreeGrafter"/>
</dbReference>
<feature type="transmembrane region" description="Helical" evidence="8">
    <location>
        <begin position="281"/>
        <end position="305"/>
    </location>
</feature>
<evidence type="ECO:0000313" key="10">
    <source>
        <dbReference type="EMBL" id="ACS78875.1"/>
    </source>
</evidence>
<protein>
    <submittedName>
        <fullName evidence="10">Glycosyl transferase family 39</fullName>
    </submittedName>
</protein>
<dbReference type="InterPro" id="IPR050297">
    <property type="entry name" value="LipidA_mod_glycosyltrf_83"/>
</dbReference>
<evidence type="ECO:0000256" key="8">
    <source>
        <dbReference type="SAM" id="Phobius"/>
    </source>
</evidence>
<evidence type="ECO:0000313" key="11">
    <source>
        <dbReference type="Proteomes" id="UP000002601"/>
    </source>
</evidence>
<evidence type="ECO:0000256" key="1">
    <source>
        <dbReference type="ARBA" id="ARBA00004651"/>
    </source>
</evidence>
<keyword evidence="2" id="KW-1003">Cell membrane</keyword>
<dbReference type="STRING" id="526222.Desal_0809"/>
<dbReference type="CAZy" id="GT83">
    <property type="family name" value="Glycosyltransferase Family 83"/>
</dbReference>
<dbReference type="PANTHER" id="PTHR33908:SF11">
    <property type="entry name" value="MEMBRANE PROTEIN"/>
    <property type="match status" value="1"/>
</dbReference>
<keyword evidence="5 8" id="KW-0812">Transmembrane</keyword>
<gene>
    <name evidence="10" type="ordered locus">Desal_0809</name>
</gene>
<comment type="subcellular location">
    <subcellularLocation>
        <location evidence="1">Cell membrane</location>
        <topology evidence="1">Multi-pass membrane protein</topology>
    </subcellularLocation>
</comment>
<feature type="transmembrane region" description="Helical" evidence="8">
    <location>
        <begin position="369"/>
        <end position="390"/>
    </location>
</feature>
<dbReference type="EMBL" id="CP001649">
    <property type="protein sequence ID" value="ACS78875.1"/>
    <property type="molecule type" value="Genomic_DNA"/>
</dbReference>
<dbReference type="HOGENOM" id="CLU_424972_0_0_7"/>
<dbReference type="GO" id="GO:0005886">
    <property type="term" value="C:plasma membrane"/>
    <property type="evidence" value="ECO:0007669"/>
    <property type="project" value="UniProtKB-SubCell"/>
</dbReference>
<feature type="transmembrane region" description="Helical" evidence="8">
    <location>
        <begin position="317"/>
        <end position="334"/>
    </location>
</feature>
<dbReference type="PANTHER" id="PTHR33908">
    <property type="entry name" value="MANNOSYLTRANSFERASE YKCB-RELATED"/>
    <property type="match status" value="1"/>
</dbReference>
<feature type="transmembrane region" description="Helical" evidence="8">
    <location>
        <begin position="121"/>
        <end position="136"/>
    </location>
</feature>
<feature type="transmembrane region" description="Helical" evidence="8">
    <location>
        <begin position="340"/>
        <end position="357"/>
    </location>
</feature>
<keyword evidence="4 10" id="KW-0808">Transferase</keyword>
<dbReference type="KEGG" id="dsa:Desal_0809"/>
<feature type="transmembrane region" description="Helical" evidence="8">
    <location>
        <begin position="226"/>
        <end position="245"/>
    </location>
</feature>
<dbReference type="Pfam" id="PF13231">
    <property type="entry name" value="PMT_2"/>
    <property type="match status" value="1"/>
</dbReference>
<evidence type="ECO:0000256" key="4">
    <source>
        <dbReference type="ARBA" id="ARBA00022679"/>
    </source>
</evidence>
<dbReference type="AlphaFoldDB" id="C6BZ51"/>
<name>C6BZ51_MARSD</name>
<dbReference type="RefSeq" id="WP_015850694.1">
    <property type="nucleotide sequence ID" value="NC_012881.1"/>
</dbReference>
<dbReference type="OrthoDB" id="8353433at2"/>
<evidence type="ECO:0000256" key="3">
    <source>
        <dbReference type="ARBA" id="ARBA00022676"/>
    </source>
</evidence>
<feature type="transmembrane region" description="Helical" evidence="8">
    <location>
        <begin position="410"/>
        <end position="429"/>
    </location>
</feature>
<keyword evidence="7 8" id="KW-0472">Membrane</keyword>
<evidence type="ECO:0000259" key="9">
    <source>
        <dbReference type="Pfam" id="PF13231"/>
    </source>
</evidence>
<keyword evidence="6 8" id="KW-1133">Transmembrane helix</keyword>
<dbReference type="Proteomes" id="UP000002601">
    <property type="component" value="Chromosome"/>
</dbReference>
<sequence length="620" mass="69334">MDSKSTFQQPLAFTCLIIFAFCFACIGEWRPFFFDIDEPKYITAAMEMVRSGDWLHPMFGGLPRMQKPPLPYWLTAAVIDLFGTGFSTGTQLFIARIPAMLGSVMAVAATYLIGRRLGGEKCGLFAGLLLAVAPPFKIEGMLLKADIIYTAAVTWSSFFYLRRLQGQRGLFNLSGASVALALGVLSKGPFALPPLAGYLMAETFRNKSRREIPFYRAIPETLKKEAAPILLGLTACLPFILWLAAASSSGMDYLSGMLNDVSQNTTYKTPVLLHHLQSIGFYLYDAGIVFFPLGIFGLCAVYFLLRNKEDRNGDTSYLLWSGLFYLLLNMFVFRLRAHRYFLPLMPILSIIAVDWILTAKREGLFKKMFSVCTVLVALIPTAIGAIVLYSGKISVNLWRNAQISDFQTQAVPFAIAAFALSLTLGLAGLKLYKKPAKFLAIAFGGMLLFYPFYFNATPDVDTNGQLKPDTLLAKNMADTIDKSIATQDNYIFIASRRSLRIHPELHFFLHNTINRKGKSYLTTLPFQTHHFTRILKDPASASSILRTEKNGNIQTPLYGFLNTNKFEKTALILNNIEVSLLYRSLPSLNTFKSKTEFVAVKGLGHEWKNEILYLITLKNN</sequence>
<keyword evidence="11" id="KW-1185">Reference proteome</keyword>
<feature type="domain" description="Glycosyltransferase RgtA/B/C/D-like" evidence="9">
    <location>
        <begin position="67"/>
        <end position="215"/>
    </location>
</feature>
<evidence type="ECO:0000256" key="5">
    <source>
        <dbReference type="ARBA" id="ARBA00022692"/>
    </source>
</evidence>
<organism evidence="10 11">
    <name type="scientific">Maridesulfovibrio salexigens (strain ATCC 14822 / DSM 2638 / NCIMB 8403 / VKM B-1763)</name>
    <name type="common">Desulfovibrio salexigens</name>
    <dbReference type="NCBI Taxonomy" id="526222"/>
    <lineage>
        <taxon>Bacteria</taxon>
        <taxon>Pseudomonadati</taxon>
        <taxon>Thermodesulfobacteriota</taxon>
        <taxon>Desulfovibrionia</taxon>
        <taxon>Desulfovibrionales</taxon>
        <taxon>Desulfovibrionaceae</taxon>
        <taxon>Maridesulfovibrio</taxon>
    </lineage>
</organism>
<evidence type="ECO:0000256" key="2">
    <source>
        <dbReference type="ARBA" id="ARBA00022475"/>
    </source>
</evidence>
<proteinExistence type="predicted"/>